<sequence>MPTLIKGLGLSRFYTSTVKAICDAPAHVALCVSPVIGHMPPERLMQGVERFLRASTALGIPHVTIQLVALQTLITNPMVTPFLEVMTLFLESFSADHEDTFFSNTCIDIRGGLGYLPDGGYGDISQSLDDRGGGRDPLEERGRGEIRSRLASLALEHRDRFPDQLSAYPPGHGSSCATPAAEPIALSESPEREGSVLGSSEGEAEALYSPPLSEPVADTLGADGEAGEGQGGRASPVSTQDTPPERENTRPPRPPRLTVHALIGQSSLADVADALEVVRRERMHRRERRERGREGRRMDEREREVLMSRLLNPTDVPIPGMVLWPSSHTKTLVQKASVLLSGGGSRGDRGRIRDLCLWEGSGQRTYHQWVNTPPSVFRYCRCIMQWHRFNRHYQTWAAGQRKVMRARERQRERAAQEMAKRERKKQRSRDRDRELGRVRVASIDLDLQCLDSVSKHGSVHGDTDAEIETGILRDHLDRQVVDDEPWVYPLQTERERERHDGEGMALIPPQDRATLRVGGGETGDNRSDRVTLAFEATDDTANLSGQEGLANSRGTSFLLDHGGYSDGGYSEGVSEAEGAGSVYSARHGVPKSEVLGAVRDKVRRERSLSDQCTSPGEWRRERLREYSRDHSSLHPAKAERERDPMERVVRRVEQEWVEQLRRMADGQD</sequence>
<feature type="region of interest" description="Disordered" evidence="2">
    <location>
        <begin position="603"/>
        <end position="646"/>
    </location>
</feature>
<comment type="caution">
    <text evidence="3">The sequence shown here is derived from an EMBL/GenBank/DDBJ whole genome shotgun (WGS) entry which is preliminary data.</text>
</comment>
<keyword evidence="1" id="KW-0175">Coiled coil</keyword>
<name>A0A9K3CS56_9EUKA</name>
<organism evidence="3 4">
    <name type="scientific">Kipferlia bialata</name>
    <dbReference type="NCBI Taxonomy" id="797122"/>
    <lineage>
        <taxon>Eukaryota</taxon>
        <taxon>Metamonada</taxon>
        <taxon>Carpediemonas-like organisms</taxon>
        <taxon>Kipferlia</taxon>
    </lineage>
</organism>
<feature type="region of interest" description="Disordered" evidence="2">
    <location>
        <begin position="187"/>
        <end position="257"/>
    </location>
</feature>
<proteinExistence type="predicted"/>
<gene>
    <name evidence="3" type="ORF">KIPB_002090</name>
</gene>
<evidence type="ECO:0000256" key="1">
    <source>
        <dbReference type="SAM" id="Coils"/>
    </source>
</evidence>
<feature type="compositionally biased region" description="Basic and acidic residues" evidence="2">
    <location>
        <begin position="617"/>
        <end position="646"/>
    </location>
</feature>
<dbReference type="Proteomes" id="UP000265618">
    <property type="component" value="Unassembled WGS sequence"/>
</dbReference>
<feature type="region of interest" description="Disordered" evidence="2">
    <location>
        <begin position="124"/>
        <end position="145"/>
    </location>
</feature>
<protein>
    <submittedName>
        <fullName evidence="3">Uncharacterized protein</fullName>
    </submittedName>
</protein>
<accession>A0A9K3CS56</accession>
<evidence type="ECO:0000256" key="2">
    <source>
        <dbReference type="SAM" id="MobiDB-lite"/>
    </source>
</evidence>
<reference evidence="3 4" key="1">
    <citation type="journal article" date="2018" name="PLoS ONE">
        <title>The draft genome of Kipferlia bialata reveals reductive genome evolution in fornicate parasites.</title>
        <authorList>
            <person name="Tanifuji G."/>
            <person name="Takabayashi S."/>
            <person name="Kume K."/>
            <person name="Takagi M."/>
            <person name="Nakayama T."/>
            <person name="Kamikawa R."/>
            <person name="Inagaki Y."/>
            <person name="Hashimoto T."/>
        </authorList>
    </citation>
    <scope>NUCLEOTIDE SEQUENCE [LARGE SCALE GENOMIC DNA]</scope>
    <source>
        <strain evidence="3">NY0173</strain>
    </source>
</reference>
<evidence type="ECO:0000313" key="4">
    <source>
        <dbReference type="Proteomes" id="UP000265618"/>
    </source>
</evidence>
<dbReference type="AlphaFoldDB" id="A0A9K3CS56"/>
<dbReference type="EMBL" id="BDIP01000324">
    <property type="protein sequence ID" value="GIQ81175.1"/>
    <property type="molecule type" value="Genomic_DNA"/>
</dbReference>
<evidence type="ECO:0000313" key="3">
    <source>
        <dbReference type="EMBL" id="GIQ81175.1"/>
    </source>
</evidence>
<keyword evidence="4" id="KW-1185">Reference proteome</keyword>
<feature type="compositionally biased region" description="Basic and acidic residues" evidence="2">
    <location>
        <begin position="128"/>
        <end position="145"/>
    </location>
</feature>
<feature type="coiled-coil region" evidence="1">
    <location>
        <begin position="404"/>
        <end position="431"/>
    </location>
</feature>